<keyword evidence="1" id="KW-1133">Transmembrane helix</keyword>
<evidence type="ECO:0000313" key="4">
    <source>
        <dbReference type="Proteomes" id="UP000792865"/>
    </source>
</evidence>
<protein>
    <submittedName>
        <fullName evidence="3">Pilus assembly protein PilV</fullName>
    </submittedName>
</protein>
<evidence type="ECO:0000313" key="3">
    <source>
        <dbReference type="EMBL" id="ASV33913.1"/>
    </source>
</evidence>
<dbReference type="AlphaFoldDB" id="A0AAC9YGY9"/>
<keyword evidence="1" id="KW-0472">Membrane</keyword>
<dbReference type="Proteomes" id="UP000792865">
    <property type="component" value="Chromosome"/>
</dbReference>
<reference evidence="3" key="1">
    <citation type="submission" date="2017-08" db="EMBL/GenBank/DDBJ databases">
        <title>Genome sequence of Candidatus Hamiltonella defensa from Acyrthosiphon pisum strain MI47.</title>
        <authorList>
            <person name="Patel V.A."/>
            <person name="Chevignon G."/>
            <person name="Russell J.A."/>
            <person name="Oliver K.M."/>
        </authorList>
    </citation>
    <scope>NUCLEOTIDE SEQUENCE</scope>
    <source>
        <strain evidence="3">MI47</strain>
    </source>
</reference>
<name>A0AAC9YGY9_9ENTR</name>
<dbReference type="Pfam" id="PF04917">
    <property type="entry name" value="Shufflon_N"/>
    <property type="match status" value="1"/>
</dbReference>
<proteinExistence type="predicted"/>
<feature type="transmembrane region" description="Helical" evidence="1">
    <location>
        <begin position="16"/>
        <end position="36"/>
    </location>
</feature>
<evidence type="ECO:0000256" key="1">
    <source>
        <dbReference type="SAM" id="Phobius"/>
    </source>
</evidence>
<sequence length="151" mass="16230">MTSLKKGIWQISDASIGLGVGLFCFALIVIPLVTAFHKDQQYSTAASHALRVEKATQKYMMDNALRIGSRATATSPYILGVPELIQAGYLPAGFSETNLFSQRYHTRIVQPAPLKFHHMIFLTGGAPLSLSAARKMAMRIGGSGGGYIEGG</sequence>
<accession>A0AAC9YGY9</accession>
<gene>
    <name evidence="3" type="ORF">CJJ18_07850</name>
</gene>
<organism evidence="3 4">
    <name type="scientific">Candidatus Williamhamiltonella defendens</name>
    <dbReference type="NCBI Taxonomy" id="138072"/>
    <lineage>
        <taxon>Bacteria</taxon>
        <taxon>Pseudomonadati</taxon>
        <taxon>Pseudomonadota</taxon>
        <taxon>Gammaproteobacteria</taxon>
        <taxon>Enterobacterales</taxon>
        <taxon>Enterobacteriaceae</taxon>
        <taxon>aphid secondary symbionts</taxon>
        <taxon>Candidatus Williamhamiltonella</taxon>
    </lineage>
</organism>
<evidence type="ECO:0000259" key="2">
    <source>
        <dbReference type="Pfam" id="PF04917"/>
    </source>
</evidence>
<dbReference type="EMBL" id="CP022932">
    <property type="protein sequence ID" value="ASV33913.1"/>
    <property type="molecule type" value="Genomic_DNA"/>
</dbReference>
<feature type="domain" description="Bacterial shufflon protein N-terminal" evidence="2">
    <location>
        <begin position="38"/>
        <end position="150"/>
    </location>
</feature>
<dbReference type="InterPro" id="IPR007001">
    <property type="entry name" value="Shufflon_N"/>
</dbReference>
<keyword evidence="1" id="KW-0812">Transmembrane</keyword>